<name>A0A8J2X105_ZYGB2</name>
<accession>A0A8J2X105</accession>
<evidence type="ECO:0000256" key="6">
    <source>
        <dbReference type="ARBA" id="ARBA00022833"/>
    </source>
</evidence>
<evidence type="ECO:0000256" key="1">
    <source>
        <dbReference type="ARBA" id="ARBA00002311"/>
    </source>
</evidence>
<keyword evidence="4" id="KW-0479">Metal-binding</keyword>
<evidence type="ECO:0000256" key="7">
    <source>
        <dbReference type="ARBA" id="ARBA00023242"/>
    </source>
</evidence>
<dbReference type="Proteomes" id="UP000019375">
    <property type="component" value="Unassembled WGS sequence"/>
</dbReference>
<dbReference type="GO" id="GO:0006351">
    <property type="term" value="P:DNA-templated transcription"/>
    <property type="evidence" value="ECO:0007669"/>
    <property type="project" value="InterPro"/>
</dbReference>
<evidence type="ECO:0000313" key="13">
    <source>
        <dbReference type="Proteomes" id="UP000019375"/>
    </source>
</evidence>
<dbReference type="Pfam" id="PF00628">
    <property type="entry name" value="PHD"/>
    <property type="match status" value="1"/>
</dbReference>
<protein>
    <recommendedName>
        <fullName evidence="3">Transcription factor BYE1</fullName>
    </recommendedName>
</protein>
<feature type="domain" description="PHD-type" evidence="10">
    <location>
        <begin position="32"/>
        <end position="94"/>
    </location>
</feature>
<dbReference type="Gene3D" id="1.10.472.30">
    <property type="entry name" value="Transcription elongation factor S-II, central domain"/>
    <property type="match status" value="1"/>
</dbReference>
<dbReference type="InterPro" id="IPR013083">
    <property type="entry name" value="Znf_RING/FYVE/PHD"/>
</dbReference>
<evidence type="ECO:0000256" key="9">
    <source>
        <dbReference type="SAM" id="MobiDB-lite"/>
    </source>
</evidence>
<dbReference type="InterPro" id="IPR036575">
    <property type="entry name" value="TFIIS_cen_dom_sf"/>
</dbReference>
<evidence type="ECO:0000259" key="11">
    <source>
        <dbReference type="PROSITE" id="PS51321"/>
    </source>
</evidence>
<comment type="function">
    <text evidence="1">Negative regulator of transcription elongation.</text>
</comment>
<dbReference type="CDD" id="cd21542">
    <property type="entry name" value="SPOC_Bye1p-like"/>
    <property type="match status" value="1"/>
</dbReference>
<evidence type="ECO:0000259" key="10">
    <source>
        <dbReference type="PROSITE" id="PS50016"/>
    </source>
</evidence>
<feature type="domain" description="TFIIS central" evidence="11">
    <location>
        <begin position="152"/>
        <end position="278"/>
    </location>
</feature>
<dbReference type="InterPro" id="IPR019786">
    <property type="entry name" value="Zinc_finger_PHD-type_CS"/>
</dbReference>
<dbReference type="AlphaFoldDB" id="A0A8J2X105"/>
<dbReference type="GO" id="GO:0005634">
    <property type="term" value="C:nucleus"/>
    <property type="evidence" value="ECO:0007669"/>
    <property type="project" value="TreeGrafter"/>
</dbReference>
<keyword evidence="7" id="KW-0539">Nucleus</keyword>
<dbReference type="SMART" id="SM00510">
    <property type="entry name" value="TFS2M"/>
    <property type="match status" value="1"/>
</dbReference>
<dbReference type="Gene3D" id="3.30.40.10">
    <property type="entry name" value="Zinc/RING finger domain, C3HC4 (zinc finger)"/>
    <property type="match status" value="1"/>
</dbReference>
<dbReference type="OrthoDB" id="79252at2759"/>
<evidence type="ECO:0000256" key="2">
    <source>
        <dbReference type="ARBA" id="ARBA00011050"/>
    </source>
</evidence>
<comment type="similarity">
    <text evidence="2">Belongs to the BYE1 family.</text>
</comment>
<evidence type="ECO:0000256" key="4">
    <source>
        <dbReference type="ARBA" id="ARBA00022723"/>
    </source>
</evidence>
<evidence type="ECO:0000256" key="3">
    <source>
        <dbReference type="ARBA" id="ARBA00021616"/>
    </source>
</evidence>
<dbReference type="PANTHER" id="PTHR11477:SF0">
    <property type="entry name" value="IP08861P-RELATED"/>
    <property type="match status" value="1"/>
</dbReference>
<proteinExistence type="inferred from homology"/>
<dbReference type="InterPro" id="IPR001965">
    <property type="entry name" value="Znf_PHD"/>
</dbReference>
<dbReference type="EMBL" id="HG316458">
    <property type="protein sequence ID" value="CDF89993.1"/>
    <property type="molecule type" value="Genomic_DNA"/>
</dbReference>
<reference evidence="13" key="1">
    <citation type="journal article" date="2013" name="Genome Announc.">
        <title>Genome sequence of the food spoilage yeast Zygosaccharomyces bailii CLIB 213(T).</title>
        <authorList>
            <person name="Galeote V."/>
            <person name="Bigey F."/>
            <person name="Devillers H."/>
            <person name="Neuveglise C."/>
            <person name="Dequin S."/>
        </authorList>
    </citation>
    <scope>NUCLEOTIDE SEQUENCE [LARGE SCALE GENOMIC DNA]</scope>
    <source>
        <strain evidence="13">CLIB 213 / ATCC 58445 / CBS 680 / CCRC 21525 / NBRC 1098 / NCYC 1416 / NRRL Y-2227</strain>
    </source>
</reference>
<gene>
    <name evidence="12" type="ORF">BN860_06414g</name>
</gene>
<evidence type="ECO:0000313" key="12">
    <source>
        <dbReference type="EMBL" id="CDF89993.1"/>
    </source>
</evidence>
<feature type="region of interest" description="Disordered" evidence="9">
    <location>
        <begin position="316"/>
        <end position="338"/>
    </location>
</feature>
<dbReference type="SUPFAM" id="SSF46942">
    <property type="entry name" value="Elongation factor TFIIS domain 2"/>
    <property type="match status" value="1"/>
</dbReference>
<evidence type="ECO:0000256" key="5">
    <source>
        <dbReference type="ARBA" id="ARBA00022771"/>
    </source>
</evidence>
<dbReference type="GO" id="GO:0008270">
    <property type="term" value="F:zinc ion binding"/>
    <property type="evidence" value="ECO:0007669"/>
    <property type="project" value="UniProtKB-KW"/>
</dbReference>
<sequence>MSIRVSSRSNKGQNKYLAALQDEEEVREDQDSVRCPVCHTYDYNYDAENDPYGGMIQCDGCNTWQHIQCMSGGKDVSALVDAEGKYYCERCEPKKYPHLITQETSQEQEYVDTAHVSGSDSEDEQGVKVARKRRKVATAGTSASEHSGDAKLRDNAQRMFYKLFDQYIIPDTVEAKLYSPTDDEENIAWEKSRALEQELYNIYKDHKHYTERVRTIFSNLKDKKNLLLKEHVIKGQISPGKLVQMSATELANPDLQEFRERIDEQSLTQLVIEQPDRPRWIKTHKGEELIETQEESPESEIYKREIVSRDTIPAATMASSSSLPREPSKPSQPPPLKVSVQYPEIDVQVSGTAEYLGCSRRMERNPQREALGDGKLFVEGRLSKDKVLNYLREMQTTRTFLLYRLKHVEHCAPEFSRLHQLLWENNKIAGIKNKRSYEKNIYLMPSMGTPPEIVQDIMSHQEEPPGRTSESPGILPDETIFLLTVVKPELVR</sequence>
<keyword evidence="6" id="KW-0862">Zinc</keyword>
<keyword evidence="13" id="KW-1185">Reference proteome</keyword>
<dbReference type="PANTHER" id="PTHR11477">
    <property type="entry name" value="TRANSCRIPTION FACTOR S-II ZINC FINGER DOMAIN-CONTAINING PROTEIN"/>
    <property type="match status" value="1"/>
</dbReference>
<evidence type="ECO:0000256" key="8">
    <source>
        <dbReference type="PROSITE-ProRule" id="PRU00146"/>
    </source>
</evidence>
<dbReference type="InterPro" id="IPR019787">
    <property type="entry name" value="Znf_PHD-finger"/>
</dbReference>
<dbReference type="SUPFAM" id="SSF57903">
    <property type="entry name" value="FYVE/PHD zinc finger"/>
    <property type="match status" value="1"/>
</dbReference>
<feature type="region of interest" description="Disordered" evidence="9">
    <location>
        <begin position="113"/>
        <end position="149"/>
    </location>
</feature>
<keyword evidence="5 8" id="KW-0863">Zinc-finger</keyword>
<dbReference type="GO" id="GO:0000977">
    <property type="term" value="F:RNA polymerase II transcription regulatory region sequence-specific DNA binding"/>
    <property type="evidence" value="ECO:0007669"/>
    <property type="project" value="TreeGrafter"/>
</dbReference>
<dbReference type="Pfam" id="PF07500">
    <property type="entry name" value="TFIIS_M"/>
    <property type="match status" value="1"/>
</dbReference>
<dbReference type="InterPro" id="IPR003618">
    <property type="entry name" value="TFIIS_cen_dom"/>
</dbReference>
<dbReference type="SMART" id="SM00249">
    <property type="entry name" value="PHD"/>
    <property type="match status" value="1"/>
</dbReference>
<dbReference type="PROSITE" id="PS51321">
    <property type="entry name" value="TFIIS_CENTRAL"/>
    <property type="match status" value="1"/>
</dbReference>
<dbReference type="PROSITE" id="PS50016">
    <property type="entry name" value="ZF_PHD_2"/>
    <property type="match status" value="1"/>
</dbReference>
<organism evidence="12 13">
    <name type="scientific">Zygosaccharomyces bailii (strain CLIB 213 / ATCC 58445 / CBS 680 / BCRC 21525 / NBRC 1098 / NCYC 1416 / NRRL Y-2227)</name>
    <dbReference type="NCBI Taxonomy" id="1333698"/>
    <lineage>
        <taxon>Eukaryota</taxon>
        <taxon>Fungi</taxon>
        <taxon>Dikarya</taxon>
        <taxon>Ascomycota</taxon>
        <taxon>Saccharomycotina</taxon>
        <taxon>Saccharomycetes</taxon>
        <taxon>Saccharomycetales</taxon>
        <taxon>Saccharomycetaceae</taxon>
        <taxon>Zygosaccharomyces</taxon>
    </lineage>
</organism>
<dbReference type="InterPro" id="IPR011011">
    <property type="entry name" value="Znf_FYVE_PHD"/>
</dbReference>
<dbReference type="PROSITE" id="PS01359">
    <property type="entry name" value="ZF_PHD_1"/>
    <property type="match status" value="1"/>
</dbReference>